<gene>
    <name evidence="2" type="ORF">ACFOSE_05135</name>
</gene>
<dbReference type="Pfam" id="PF18812">
    <property type="entry name" value="PBECR3"/>
    <property type="match status" value="1"/>
</dbReference>
<dbReference type="Proteomes" id="UP001595901">
    <property type="component" value="Unassembled WGS sequence"/>
</dbReference>
<dbReference type="RefSeq" id="WP_380431295.1">
    <property type="nucleotide sequence ID" value="NZ_JBHSAC010000045.1"/>
</dbReference>
<keyword evidence="3" id="KW-1185">Reference proteome</keyword>
<name>A0ABV8D1G4_9STRE</name>
<feature type="domain" description="Phage-Barnase-EndoU-ColicinE5/D-RelE like nuclease 3" evidence="1">
    <location>
        <begin position="12"/>
        <end position="110"/>
    </location>
</feature>
<sequence length="127" mass="14831">MEYRIIGEISPYLKKLVDLDSFISDVAIFEGGLKKHLVKQKHGDALIYFNKIAEIISTPDYVGINPKEKNESMELIKRYDSNVLLALKVDKKNNCYYIPTMYTVSEYKVKQRLYSGRLKKVDRSFKE</sequence>
<comment type="caution">
    <text evidence="2">The sequence shown here is derived from an EMBL/GenBank/DDBJ whole genome shotgun (WGS) entry which is preliminary data.</text>
</comment>
<protein>
    <recommendedName>
        <fullName evidence="1">Phage-Barnase-EndoU-ColicinE5/D-RelE like nuclease 3 domain-containing protein</fullName>
    </recommendedName>
</protein>
<evidence type="ECO:0000259" key="1">
    <source>
        <dbReference type="Pfam" id="PF18812"/>
    </source>
</evidence>
<dbReference type="InterPro" id="IPR041301">
    <property type="entry name" value="PBECR3"/>
</dbReference>
<proteinExistence type="predicted"/>
<dbReference type="EMBL" id="JBHSAC010000045">
    <property type="protein sequence ID" value="MFC3932159.1"/>
    <property type="molecule type" value="Genomic_DNA"/>
</dbReference>
<accession>A0ABV8D1G4</accession>
<evidence type="ECO:0000313" key="2">
    <source>
        <dbReference type="EMBL" id="MFC3932159.1"/>
    </source>
</evidence>
<reference evidence="3" key="1">
    <citation type="journal article" date="2019" name="Int. J. Syst. Evol. Microbiol.">
        <title>The Global Catalogue of Microorganisms (GCM) 10K type strain sequencing project: providing services to taxonomists for standard genome sequencing and annotation.</title>
        <authorList>
            <consortium name="The Broad Institute Genomics Platform"/>
            <consortium name="The Broad Institute Genome Sequencing Center for Infectious Disease"/>
            <person name="Wu L."/>
            <person name="Ma J."/>
        </authorList>
    </citation>
    <scope>NUCLEOTIDE SEQUENCE [LARGE SCALE GENOMIC DNA]</scope>
    <source>
        <strain evidence="3">CCUG 58728</strain>
    </source>
</reference>
<evidence type="ECO:0000313" key="3">
    <source>
        <dbReference type="Proteomes" id="UP001595901"/>
    </source>
</evidence>
<organism evidence="2 3">
    <name type="scientific">Streptococcus dentapri</name>
    <dbReference type="NCBI Taxonomy" id="573564"/>
    <lineage>
        <taxon>Bacteria</taxon>
        <taxon>Bacillati</taxon>
        <taxon>Bacillota</taxon>
        <taxon>Bacilli</taxon>
        <taxon>Lactobacillales</taxon>
        <taxon>Streptococcaceae</taxon>
        <taxon>Streptococcus</taxon>
    </lineage>
</organism>